<keyword evidence="1" id="KW-0547">Nucleotide-binding</keyword>
<dbReference type="PROSITE" id="PS50045">
    <property type="entry name" value="SIGMA54_INTERACT_4"/>
    <property type="match status" value="1"/>
</dbReference>
<organism evidence="6 7">
    <name type="scientific">Labilibaculum manganireducens</name>
    <dbReference type="NCBI Taxonomy" id="1940525"/>
    <lineage>
        <taxon>Bacteria</taxon>
        <taxon>Pseudomonadati</taxon>
        <taxon>Bacteroidota</taxon>
        <taxon>Bacteroidia</taxon>
        <taxon>Marinilabiliales</taxon>
        <taxon>Marinifilaceae</taxon>
        <taxon>Labilibaculum</taxon>
    </lineage>
</organism>
<sequence length="121" mass="13833">MAAFFLQKYADQYHKGECVFEKSAVKKLLQYSWPGNIREFQHIIEKSVILSDTKKISAVDVLLGEELQLPKKILDSLNLSDNEKFLIEKAIKHTGGNMSLAAKELGINRSTLYDKIKKYDL</sequence>
<dbReference type="Pfam" id="PF25601">
    <property type="entry name" value="AAA_lid_14"/>
    <property type="match status" value="1"/>
</dbReference>
<keyword evidence="2" id="KW-0067">ATP-binding</keyword>
<protein>
    <recommendedName>
        <fullName evidence="5">Sigma-54 factor interaction domain-containing protein</fullName>
    </recommendedName>
</protein>
<name>A0A2N3HSF6_9BACT</name>
<dbReference type="GO" id="GO:0006355">
    <property type="term" value="P:regulation of DNA-templated transcription"/>
    <property type="evidence" value="ECO:0007669"/>
    <property type="project" value="InterPro"/>
</dbReference>
<dbReference type="GO" id="GO:0005524">
    <property type="term" value="F:ATP binding"/>
    <property type="evidence" value="ECO:0007669"/>
    <property type="project" value="UniProtKB-KW"/>
</dbReference>
<dbReference type="InterPro" id="IPR002197">
    <property type="entry name" value="HTH_Fis"/>
</dbReference>
<dbReference type="InterPro" id="IPR058031">
    <property type="entry name" value="AAA_lid_NorR"/>
</dbReference>
<keyword evidence="4" id="KW-0804">Transcription</keyword>
<dbReference type="GO" id="GO:0043565">
    <property type="term" value="F:sequence-specific DNA binding"/>
    <property type="evidence" value="ECO:0007669"/>
    <property type="project" value="InterPro"/>
</dbReference>
<evidence type="ECO:0000256" key="3">
    <source>
        <dbReference type="ARBA" id="ARBA00023015"/>
    </source>
</evidence>
<evidence type="ECO:0000313" key="7">
    <source>
        <dbReference type="Proteomes" id="UP000233618"/>
    </source>
</evidence>
<proteinExistence type="predicted"/>
<evidence type="ECO:0000256" key="1">
    <source>
        <dbReference type="ARBA" id="ARBA00022741"/>
    </source>
</evidence>
<dbReference type="PRINTS" id="PR01590">
    <property type="entry name" value="HTHFIS"/>
</dbReference>
<dbReference type="SUPFAM" id="SSF46689">
    <property type="entry name" value="Homeodomain-like"/>
    <property type="match status" value="1"/>
</dbReference>
<evidence type="ECO:0000256" key="4">
    <source>
        <dbReference type="ARBA" id="ARBA00023163"/>
    </source>
</evidence>
<dbReference type="AlphaFoldDB" id="A0A2N3HSF6"/>
<keyword evidence="3" id="KW-0805">Transcription regulation</keyword>
<dbReference type="Gene3D" id="1.10.8.60">
    <property type="match status" value="1"/>
</dbReference>
<keyword evidence="7" id="KW-1185">Reference proteome</keyword>
<dbReference type="RefSeq" id="WP_180327408.1">
    <property type="nucleotide sequence ID" value="NZ_MVDE01000051.1"/>
</dbReference>
<gene>
    <name evidence="6" type="ORF">BZG01_20135</name>
</gene>
<accession>A0A2N3HSF6</accession>
<dbReference type="InterPro" id="IPR002078">
    <property type="entry name" value="Sigma_54_int"/>
</dbReference>
<comment type="caution">
    <text evidence="6">The sequence shown here is derived from an EMBL/GenBank/DDBJ whole genome shotgun (WGS) entry which is preliminary data.</text>
</comment>
<dbReference type="Proteomes" id="UP000233618">
    <property type="component" value="Unassembled WGS sequence"/>
</dbReference>
<dbReference type="Gene3D" id="1.10.10.60">
    <property type="entry name" value="Homeodomain-like"/>
    <property type="match status" value="1"/>
</dbReference>
<reference evidence="6 7" key="1">
    <citation type="journal article" date="2017" name="Front. Microbiol.">
        <title>Labilibaculum manganireducens gen. nov., sp. nov. and Labilibaculum filiforme sp. nov., Novel Bacteroidetes Isolated from Subsurface Sediments of the Baltic Sea.</title>
        <authorList>
            <person name="Vandieken V."/>
            <person name="Marshall I.P."/>
            <person name="Niemann H."/>
            <person name="Engelen B."/>
            <person name="Cypionka H."/>
        </authorList>
    </citation>
    <scope>NUCLEOTIDE SEQUENCE [LARGE SCALE GENOMIC DNA]</scope>
    <source>
        <strain evidence="6 7">59.10-2M</strain>
    </source>
</reference>
<evidence type="ECO:0000259" key="5">
    <source>
        <dbReference type="PROSITE" id="PS50045"/>
    </source>
</evidence>
<dbReference type="EMBL" id="MVDE01000051">
    <property type="protein sequence ID" value="PKQ60988.1"/>
    <property type="molecule type" value="Genomic_DNA"/>
</dbReference>
<evidence type="ECO:0000313" key="6">
    <source>
        <dbReference type="EMBL" id="PKQ60988.1"/>
    </source>
</evidence>
<evidence type="ECO:0000256" key="2">
    <source>
        <dbReference type="ARBA" id="ARBA00022840"/>
    </source>
</evidence>
<dbReference type="InterPro" id="IPR009057">
    <property type="entry name" value="Homeodomain-like_sf"/>
</dbReference>
<dbReference type="Pfam" id="PF02954">
    <property type="entry name" value="HTH_8"/>
    <property type="match status" value="1"/>
</dbReference>
<dbReference type="PANTHER" id="PTHR32071">
    <property type="entry name" value="TRANSCRIPTIONAL REGULATORY PROTEIN"/>
    <property type="match status" value="1"/>
</dbReference>
<feature type="domain" description="Sigma-54 factor interaction" evidence="5">
    <location>
        <begin position="1"/>
        <end position="49"/>
    </location>
</feature>
<dbReference type="PANTHER" id="PTHR32071:SF113">
    <property type="entry name" value="ALGINATE BIOSYNTHESIS TRANSCRIPTIONAL REGULATORY PROTEIN ALGB"/>
    <property type="match status" value="1"/>
</dbReference>